<dbReference type="EMBL" id="AP018907">
    <property type="protein sequence ID" value="BBF91681.1"/>
    <property type="molecule type" value="Genomic_DNA"/>
</dbReference>
<dbReference type="PANTHER" id="PTHR34387:SF2">
    <property type="entry name" value="SLR1258 PROTEIN"/>
    <property type="match status" value="1"/>
</dbReference>
<evidence type="ECO:0008006" key="4">
    <source>
        <dbReference type="Google" id="ProtNLM"/>
    </source>
</evidence>
<dbReference type="RefSeq" id="WP_126397075.1">
    <property type="nucleotide sequence ID" value="NZ_AP018907.1"/>
</dbReference>
<evidence type="ECO:0000313" key="3">
    <source>
        <dbReference type="Proteomes" id="UP000266934"/>
    </source>
</evidence>
<keyword evidence="1" id="KW-0732">Signal</keyword>
<keyword evidence="3" id="KW-1185">Reference proteome</keyword>
<sequence length="240" mass="25178">MVPARLPLASLLLALAASLLFTGPLAAQPAPRLLTVLGEARLEAAADRAFVTAGVTTQGKSARDALAANSRTMTEVLRVLREAGLEDGDIRTSTVSVQPMVVYPSSKDADRGPRISGYTVSNQVNVRLTDPAKLGELLDKLVSAGANQISDIRFGLADEGKLRDAVRTDAVKDARRKAELYANAAGARLGRVMALSEVDAPPVPRPLALRAAAPDAAAVPVAPGEQTVKVQISVTWELDN</sequence>
<proteinExistence type="predicted"/>
<dbReference type="PANTHER" id="PTHR34387">
    <property type="entry name" value="SLR1258 PROTEIN"/>
    <property type="match status" value="1"/>
</dbReference>
<dbReference type="KEGG" id="blag:BLTE_03660"/>
<gene>
    <name evidence="2" type="ORF">BLTE_03660</name>
</gene>
<accession>A0A348FWJ8</accession>
<reference evidence="2 3" key="1">
    <citation type="submission" date="2018-08" db="EMBL/GenBank/DDBJ databases">
        <title>Complete genome sequencing of Blastochloris tepida GI.</title>
        <authorList>
            <person name="Tsukatani Y."/>
            <person name="Mori H."/>
        </authorList>
    </citation>
    <scope>NUCLEOTIDE SEQUENCE [LARGE SCALE GENOMIC DNA]</scope>
    <source>
        <strain evidence="2 3">GI</strain>
    </source>
</reference>
<dbReference type="Pfam" id="PF04402">
    <property type="entry name" value="SIMPL"/>
    <property type="match status" value="1"/>
</dbReference>
<name>A0A348FWJ8_9HYPH</name>
<protein>
    <recommendedName>
        <fullName evidence="4">SIMPL domain-containing protein</fullName>
    </recommendedName>
</protein>
<evidence type="ECO:0000313" key="2">
    <source>
        <dbReference type="EMBL" id="BBF91681.1"/>
    </source>
</evidence>
<evidence type="ECO:0000256" key="1">
    <source>
        <dbReference type="SAM" id="SignalP"/>
    </source>
</evidence>
<dbReference type="Gene3D" id="3.30.110.170">
    <property type="entry name" value="Protein of unknown function (DUF541), domain 1"/>
    <property type="match status" value="1"/>
</dbReference>
<dbReference type="AlphaFoldDB" id="A0A348FWJ8"/>
<feature type="signal peptide" evidence="1">
    <location>
        <begin position="1"/>
        <end position="26"/>
    </location>
</feature>
<dbReference type="OrthoDB" id="9813144at2"/>
<organism evidence="2 3">
    <name type="scientific">Blastochloris tepida</name>
    <dbReference type="NCBI Taxonomy" id="2233851"/>
    <lineage>
        <taxon>Bacteria</taxon>
        <taxon>Pseudomonadati</taxon>
        <taxon>Pseudomonadota</taxon>
        <taxon>Alphaproteobacteria</taxon>
        <taxon>Hyphomicrobiales</taxon>
        <taxon>Blastochloridaceae</taxon>
        <taxon>Blastochloris</taxon>
    </lineage>
</organism>
<dbReference type="Proteomes" id="UP000266934">
    <property type="component" value="Chromosome"/>
</dbReference>
<dbReference type="InterPro" id="IPR007497">
    <property type="entry name" value="SIMPL/DUF541"/>
</dbReference>
<dbReference type="InterPro" id="IPR052022">
    <property type="entry name" value="26kDa_periplasmic_antigen"/>
</dbReference>
<feature type="chain" id="PRO_5016716450" description="SIMPL domain-containing protein" evidence="1">
    <location>
        <begin position="27"/>
        <end position="240"/>
    </location>
</feature>
<dbReference type="GO" id="GO:0006974">
    <property type="term" value="P:DNA damage response"/>
    <property type="evidence" value="ECO:0007669"/>
    <property type="project" value="TreeGrafter"/>
</dbReference>
<dbReference type="Gene3D" id="3.30.70.2970">
    <property type="entry name" value="Protein of unknown function (DUF541), domain 2"/>
    <property type="match status" value="1"/>
</dbReference>